<evidence type="ECO:0008006" key="5">
    <source>
        <dbReference type="Google" id="ProtNLM"/>
    </source>
</evidence>
<proteinExistence type="inferred from homology"/>
<dbReference type="AlphaFoldDB" id="A0A151B7P0"/>
<evidence type="ECO:0000256" key="1">
    <source>
        <dbReference type="ARBA" id="ARBA00008725"/>
    </source>
</evidence>
<dbReference type="EMBL" id="LTBA01000001">
    <property type="protein sequence ID" value="KYH35935.1"/>
    <property type="molecule type" value="Genomic_DNA"/>
</dbReference>
<dbReference type="SUPFAM" id="SSF53850">
    <property type="entry name" value="Periplasmic binding protein-like II"/>
    <property type="match status" value="1"/>
</dbReference>
<dbReference type="PANTHER" id="PTHR30570:SF1">
    <property type="entry name" value="PHOSPHATE-BINDING PROTEIN PSTS"/>
    <property type="match status" value="1"/>
</dbReference>
<comment type="similarity">
    <text evidence="1">Belongs to the PstS family.</text>
</comment>
<sequence length="290" mass="32870">MNMKKSILVFLLITILILSNACTKQQSKDKKENITNAQNQKAVVYCDESVLAMVKDLVFVYNSNNKNNIAYNVLRREDAFAKLNSGEKCILLGYMSDCDKKDKNIKQDVIAYEGIAIVVDSGSLINNITTVQLREIYSGKKIYVKDLISNSKTGNIDTEQLNTLVRPLAYNGNMSLESYFRSQVMNMPTKLSYGSDVKYVSNVHDMKGNIKNSFNIGYVNLQNYDTGLKMLLVDGVKLVRGTLESELYPLRIPINIFYNSENEDALEDFNKFLKSDSSKAIIRKYCIQAF</sequence>
<dbReference type="Gene3D" id="3.40.190.10">
    <property type="entry name" value="Periplasmic binding protein-like II"/>
    <property type="match status" value="2"/>
</dbReference>
<evidence type="ECO:0000313" key="4">
    <source>
        <dbReference type="Proteomes" id="UP000075531"/>
    </source>
</evidence>
<keyword evidence="4" id="KW-1185">Reference proteome</keyword>
<evidence type="ECO:0000256" key="2">
    <source>
        <dbReference type="SAM" id="SignalP"/>
    </source>
</evidence>
<name>A0A151B7P0_9CLOT</name>
<dbReference type="Proteomes" id="UP000075531">
    <property type="component" value="Unassembled WGS sequence"/>
</dbReference>
<protein>
    <recommendedName>
        <fullName evidence="5">PBP domain-containing protein</fullName>
    </recommendedName>
</protein>
<evidence type="ECO:0000313" key="3">
    <source>
        <dbReference type="EMBL" id="KYH35935.1"/>
    </source>
</evidence>
<dbReference type="InterPro" id="IPR050811">
    <property type="entry name" value="Phosphate_ABC_transporter"/>
</dbReference>
<dbReference type="PATRIC" id="fig|1121338.3.peg.332"/>
<dbReference type="PANTHER" id="PTHR30570">
    <property type="entry name" value="PERIPLASMIC PHOSPHATE BINDING COMPONENT OF PHOSPHATE ABC TRANSPORTER"/>
    <property type="match status" value="1"/>
</dbReference>
<reference evidence="3 4" key="1">
    <citation type="submission" date="2016-02" db="EMBL/GenBank/DDBJ databases">
        <title>Genome sequence of Clostridium tepidiprofundi DSM 19306.</title>
        <authorList>
            <person name="Poehlein A."/>
            <person name="Daniel R."/>
        </authorList>
    </citation>
    <scope>NUCLEOTIDE SEQUENCE [LARGE SCALE GENOMIC DNA]</scope>
    <source>
        <strain evidence="3 4">DSM 19306</strain>
    </source>
</reference>
<accession>A0A151B7P0</accession>
<feature type="signal peptide" evidence="2">
    <location>
        <begin position="1"/>
        <end position="21"/>
    </location>
</feature>
<feature type="chain" id="PRO_5038718674" description="PBP domain-containing protein" evidence="2">
    <location>
        <begin position="22"/>
        <end position="290"/>
    </location>
</feature>
<comment type="caution">
    <text evidence="3">The sequence shown here is derived from an EMBL/GenBank/DDBJ whole genome shotgun (WGS) entry which is preliminary data.</text>
</comment>
<gene>
    <name evidence="3" type="ORF">CLTEP_03290</name>
</gene>
<dbReference type="STRING" id="1121338.CLTEP_03290"/>
<organism evidence="3 4">
    <name type="scientific">Clostridium tepidiprofundi DSM 19306</name>
    <dbReference type="NCBI Taxonomy" id="1121338"/>
    <lineage>
        <taxon>Bacteria</taxon>
        <taxon>Bacillati</taxon>
        <taxon>Bacillota</taxon>
        <taxon>Clostridia</taxon>
        <taxon>Eubacteriales</taxon>
        <taxon>Clostridiaceae</taxon>
        <taxon>Clostridium</taxon>
    </lineage>
</organism>
<keyword evidence="2" id="KW-0732">Signal</keyword>